<comment type="caution">
    <text evidence="7">The sequence shown here is derived from an EMBL/GenBank/DDBJ whole genome shotgun (WGS) entry which is preliminary data.</text>
</comment>
<organism evidence="7 8">
    <name type="scientific">Megasphaera hutchinsoni</name>
    <dbReference type="NCBI Taxonomy" id="1588748"/>
    <lineage>
        <taxon>Bacteria</taxon>
        <taxon>Bacillati</taxon>
        <taxon>Bacillota</taxon>
        <taxon>Negativicutes</taxon>
        <taxon>Veillonellales</taxon>
        <taxon>Veillonellaceae</taxon>
        <taxon>Megasphaera</taxon>
    </lineage>
</organism>
<name>A0A134CES5_9FIRM</name>
<dbReference type="InterPro" id="IPR024923">
    <property type="entry name" value="PG_synth_SpoVB"/>
</dbReference>
<feature type="transmembrane region" description="Helical" evidence="6">
    <location>
        <begin position="83"/>
        <end position="116"/>
    </location>
</feature>
<feature type="transmembrane region" description="Helical" evidence="6">
    <location>
        <begin position="326"/>
        <end position="348"/>
    </location>
</feature>
<feature type="transmembrane region" description="Helical" evidence="6">
    <location>
        <begin position="475"/>
        <end position="498"/>
    </location>
</feature>
<evidence type="ECO:0000256" key="4">
    <source>
        <dbReference type="ARBA" id="ARBA00022989"/>
    </source>
</evidence>
<dbReference type="Pfam" id="PF01943">
    <property type="entry name" value="Polysacc_synt"/>
    <property type="match status" value="1"/>
</dbReference>
<evidence type="ECO:0000256" key="1">
    <source>
        <dbReference type="ARBA" id="ARBA00004651"/>
    </source>
</evidence>
<keyword evidence="4 6" id="KW-1133">Transmembrane helix</keyword>
<dbReference type="STRING" id="1588748.HMPREF3182_01114"/>
<feature type="transmembrane region" description="Helical" evidence="6">
    <location>
        <begin position="448"/>
        <end position="469"/>
    </location>
</feature>
<dbReference type="EMBL" id="LSDT01000044">
    <property type="protein sequence ID" value="KXB90690.1"/>
    <property type="molecule type" value="Genomic_DNA"/>
</dbReference>
<feature type="transmembrane region" description="Helical" evidence="6">
    <location>
        <begin position="232"/>
        <end position="257"/>
    </location>
</feature>
<dbReference type="AlphaFoldDB" id="A0A134CES5"/>
<evidence type="ECO:0000313" key="7">
    <source>
        <dbReference type="EMBL" id="KXB90690.1"/>
    </source>
</evidence>
<accession>A0A134CES5</accession>
<proteinExistence type="predicted"/>
<dbReference type="GO" id="GO:0005886">
    <property type="term" value="C:plasma membrane"/>
    <property type="evidence" value="ECO:0007669"/>
    <property type="project" value="UniProtKB-SubCell"/>
</dbReference>
<feature type="transmembrane region" description="Helical" evidence="6">
    <location>
        <begin position="166"/>
        <end position="186"/>
    </location>
</feature>
<dbReference type="InterPro" id="IPR002797">
    <property type="entry name" value="Polysacc_synth"/>
</dbReference>
<feature type="transmembrane region" description="Helical" evidence="6">
    <location>
        <begin position="122"/>
        <end position="145"/>
    </location>
</feature>
<keyword evidence="8" id="KW-1185">Reference proteome</keyword>
<dbReference type="InterPro" id="IPR050833">
    <property type="entry name" value="Poly_Biosynth_Transport"/>
</dbReference>
<dbReference type="Proteomes" id="UP000070160">
    <property type="component" value="Unassembled WGS sequence"/>
</dbReference>
<reference evidence="8" key="1">
    <citation type="submission" date="2016-01" db="EMBL/GenBank/DDBJ databases">
        <authorList>
            <person name="Mitreva M."/>
            <person name="Pepin K.H."/>
            <person name="Mihindukulasuriya K.A."/>
            <person name="Fulton R."/>
            <person name="Fronick C."/>
            <person name="O'Laughlin M."/>
            <person name="Miner T."/>
            <person name="Herter B."/>
            <person name="Rosa B.A."/>
            <person name="Cordes M."/>
            <person name="Tomlinson C."/>
            <person name="Wollam A."/>
            <person name="Palsikar V.B."/>
            <person name="Mardis E.R."/>
            <person name="Wilson R.K."/>
        </authorList>
    </citation>
    <scope>NUCLEOTIDE SEQUENCE [LARGE SCALE GENOMIC DNA]</scope>
    <source>
        <strain evidence="8">KA00182</strain>
    </source>
</reference>
<feature type="transmembrane region" description="Helical" evidence="6">
    <location>
        <begin position="49"/>
        <end position="71"/>
    </location>
</feature>
<feature type="transmembrane region" description="Helical" evidence="6">
    <location>
        <begin position="284"/>
        <end position="305"/>
    </location>
</feature>
<feature type="transmembrane region" description="Helical" evidence="6">
    <location>
        <begin position="192"/>
        <end position="209"/>
    </location>
</feature>
<keyword evidence="2" id="KW-1003">Cell membrane</keyword>
<feature type="transmembrane region" description="Helical" evidence="6">
    <location>
        <begin position="416"/>
        <end position="436"/>
    </location>
</feature>
<feature type="transmembrane region" description="Helical" evidence="6">
    <location>
        <begin position="354"/>
        <end position="374"/>
    </location>
</feature>
<evidence type="ECO:0000256" key="5">
    <source>
        <dbReference type="ARBA" id="ARBA00023136"/>
    </source>
</evidence>
<protein>
    <submittedName>
        <fullName evidence="7">Putative stage V sporulation protein B</fullName>
    </submittedName>
</protein>
<dbReference type="PANTHER" id="PTHR30250">
    <property type="entry name" value="PST FAMILY PREDICTED COLANIC ACID TRANSPORTER"/>
    <property type="match status" value="1"/>
</dbReference>
<feature type="transmembrane region" description="Helical" evidence="6">
    <location>
        <begin position="386"/>
        <end position="404"/>
    </location>
</feature>
<evidence type="ECO:0000313" key="8">
    <source>
        <dbReference type="Proteomes" id="UP000070160"/>
    </source>
</evidence>
<sequence length="524" mass="55403">MKGTTFLKGALILTLAGIMVKVLGAANRILLSRMLGGEGIGLYQMSYPIYILFLSIIGAGIPIAVSIMIADEAAKGTQGHVQGVFRVILTFVVGIAILCGILFALSAHVFIAFSFVRDDRALPSLLILAPALTLSIIACSFRGYFQGLQQMIPTAISQIADQGIRVLTMLVFAAIGLSHGLMWGAVGAAAGAIPGAIAGTVVIIGWYYYQHRPKVEAAVAVSVSSGMVIKRLITLAIPVAAANMLLPLIASIDLFIVPKQLEVAGYTVHEATALFGYLSGMANGVIQVPAILTIALATNLVPAVSSAYTQGNIEVITSRMNTSIRLAHVITIPAFCGLSVLAVPISILLYNTPLAGPAIRVLSISIVLLGMQQLTSGLLQGMGRTAIPLWNMIIGAIVKVFLSWHLTAMPTLGEVGAAWATNADLAIAAGLNLYFARKLVHYQVPWKYLGRVCIAAIIMTVVVGGIYVICNPYMGNAMATILAIILGVICYGISLFAVKAVRREDVGHLPCIHHHVMPSKKETE</sequence>
<dbReference type="PANTHER" id="PTHR30250:SF21">
    <property type="entry name" value="LIPID II FLIPPASE MURJ"/>
    <property type="match status" value="1"/>
</dbReference>
<dbReference type="RefSeq" id="WP_072270828.1">
    <property type="nucleotide sequence ID" value="NZ_KQ960952.1"/>
</dbReference>
<comment type="subcellular location">
    <subcellularLocation>
        <location evidence="1">Cell membrane</location>
        <topology evidence="1">Multi-pass membrane protein</topology>
    </subcellularLocation>
</comment>
<evidence type="ECO:0000256" key="2">
    <source>
        <dbReference type="ARBA" id="ARBA00022475"/>
    </source>
</evidence>
<keyword evidence="5 6" id="KW-0472">Membrane</keyword>
<keyword evidence="3 6" id="KW-0812">Transmembrane</keyword>
<dbReference type="PATRIC" id="fig|1588748.3.peg.1073"/>
<gene>
    <name evidence="7" type="ORF">HMPREF3182_01114</name>
</gene>
<evidence type="ECO:0000256" key="3">
    <source>
        <dbReference type="ARBA" id="ARBA00022692"/>
    </source>
</evidence>
<dbReference type="CDD" id="cd13124">
    <property type="entry name" value="MATE_SpoVB_like"/>
    <property type="match status" value="1"/>
</dbReference>
<dbReference type="PIRSF" id="PIRSF038958">
    <property type="entry name" value="PG_synth_SpoVB"/>
    <property type="match status" value="1"/>
</dbReference>
<evidence type="ECO:0000256" key="6">
    <source>
        <dbReference type="SAM" id="Phobius"/>
    </source>
</evidence>